<dbReference type="AlphaFoldDB" id="A0A2P6QQF4"/>
<evidence type="ECO:0000313" key="1">
    <source>
        <dbReference type="EMBL" id="PRQ36412.1"/>
    </source>
</evidence>
<dbReference type="EMBL" id="PDCK01000042">
    <property type="protein sequence ID" value="PRQ36412.1"/>
    <property type="molecule type" value="Genomic_DNA"/>
</dbReference>
<organism evidence="1 2">
    <name type="scientific">Rosa chinensis</name>
    <name type="common">China rose</name>
    <dbReference type="NCBI Taxonomy" id="74649"/>
    <lineage>
        <taxon>Eukaryota</taxon>
        <taxon>Viridiplantae</taxon>
        <taxon>Streptophyta</taxon>
        <taxon>Embryophyta</taxon>
        <taxon>Tracheophyta</taxon>
        <taxon>Spermatophyta</taxon>
        <taxon>Magnoliopsida</taxon>
        <taxon>eudicotyledons</taxon>
        <taxon>Gunneridae</taxon>
        <taxon>Pentapetalae</taxon>
        <taxon>rosids</taxon>
        <taxon>fabids</taxon>
        <taxon>Rosales</taxon>
        <taxon>Rosaceae</taxon>
        <taxon>Rosoideae</taxon>
        <taxon>Rosoideae incertae sedis</taxon>
        <taxon>Rosa</taxon>
    </lineage>
</organism>
<protein>
    <submittedName>
        <fullName evidence="1">Uncharacterized protein</fullName>
    </submittedName>
</protein>
<reference evidence="1 2" key="1">
    <citation type="journal article" date="2018" name="Nat. Genet.">
        <title>The Rosa genome provides new insights in the design of modern roses.</title>
        <authorList>
            <person name="Bendahmane M."/>
        </authorList>
    </citation>
    <scope>NUCLEOTIDE SEQUENCE [LARGE SCALE GENOMIC DNA]</scope>
    <source>
        <strain evidence="2">cv. Old Blush</strain>
    </source>
</reference>
<evidence type="ECO:0000313" key="2">
    <source>
        <dbReference type="Proteomes" id="UP000238479"/>
    </source>
</evidence>
<dbReference type="Gramene" id="PRQ36412">
    <property type="protein sequence ID" value="PRQ36412"/>
    <property type="gene ID" value="RchiOBHm_Chr4g0391251"/>
</dbReference>
<gene>
    <name evidence="1" type="ORF">RchiOBHm_Chr4g0391251</name>
</gene>
<dbReference type="Proteomes" id="UP000238479">
    <property type="component" value="Chromosome 4"/>
</dbReference>
<sequence length="46" mass="5211">MRSHFSVEAPSLILPSMKLLSLLEFQLTQGQFAFSHSNLVPAFWGF</sequence>
<proteinExistence type="predicted"/>
<comment type="caution">
    <text evidence="1">The sequence shown here is derived from an EMBL/GenBank/DDBJ whole genome shotgun (WGS) entry which is preliminary data.</text>
</comment>
<accession>A0A2P6QQF4</accession>
<keyword evidence="2" id="KW-1185">Reference proteome</keyword>
<name>A0A2P6QQF4_ROSCH</name>